<evidence type="ECO:0000313" key="2">
    <source>
        <dbReference type="Proteomes" id="UP000814140"/>
    </source>
</evidence>
<dbReference type="EMBL" id="MU277246">
    <property type="protein sequence ID" value="KAI0057509.1"/>
    <property type="molecule type" value="Genomic_DNA"/>
</dbReference>
<sequence length="710" mass="80135">MAFTRSIIVESEAFGGRKQVVGVCRCMRDHEAFTSSSAWLSTLLVLTHCLHDKAFVAIGGLGFFNLLRRREFLIGVIYPHCRFTMKQRHLPLLGIRCTILWLPVEVLGLIFHFCRCPDKIQHTDRDCLATLITISHVCRFWRQVSLSSRSLWTAIPLHFTDMVEALLARSEQLPIILTSEERLVVPAADVRRLAIVPLLLFNLSRVKEIRITGPEIPLYFRPLLERAMPLLESLKLDLDISSQDFQYILNEALSLEQIVSPTLRRARLVRCSVDWRSHLPLSPTLTELKIYCEPRERPSLLEIREVMASLPGLMTLVLVDVVKTRRMDIADDLSMTHRVPLTCLRSLHFSTESPVDIRDFISLLSAPADAALHLRINGLDGFRTLNMLRPWQNTRTPQEVTVHNIIHSIDDFFTHTTCSADAVRDTTEYRSVGILSAETAIGSRSDGLCLVVGNHVRSDALPIEEPTWDTKLLLRLPQESLEHARPILPMACRLLHLRDVNTVFVNSPLFSDPKMWWLSFGRIDHITTVVVTGEAVAGFAGAFSGKGRPSDSSAYTELYKAGQDVVGFGHRWEAMKARPLPEFLLDFNSQEISSRLFSKLLHLQIEYSVDVVRPVLDSPGVMEDLTAGLEGLMMERGLSPSGVGPLSTVHIVCNSGTRDMDACQKIFLAERDSRSLLSRFVCPSPNLVADDHRMHWLRRQGGKLSDDAYF</sequence>
<name>A0ACB8SMB0_9AGAM</name>
<protein>
    <submittedName>
        <fullName evidence="1">Uncharacterized protein</fullName>
    </submittedName>
</protein>
<comment type="caution">
    <text evidence="1">The sequence shown here is derived from an EMBL/GenBank/DDBJ whole genome shotgun (WGS) entry which is preliminary data.</text>
</comment>
<organism evidence="1 2">
    <name type="scientific">Artomyces pyxidatus</name>
    <dbReference type="NCBI Taxonomy" id="48021"/>
    <lineage>
        <taxon>Eukaryota</taxon>
        <taxon>Fungi</taxon>
        <taxon>Dikarya</taxon>
        <taxon>Basidiomycota</taxon>
        <taxon>Agaricomycotina</taxon>
        <taxon>Agaricomycetes</taxon>
        <taxon>Russulales</taxon>
        <taxon>Auriscalpiaceae</taxon>
        <taxon>Artomyces</taxon>
    </lineage>
</organism>
<evidence type="ECO:0000313" key="1">
    <source>
        <dbReference type="EMBL" id="KAI0057509.1"/>
    </source>
</evidence>
<gene>
    <name evidence="1" type="ORF">BV25DRAFT_1841614</name>
</gene>
<proteinExistence type="predicted"/>
<reference evidence="1" key="1">
    <citation type="submission" date="2021-03" db="EMBL/GenBank/DDBJ databases">
        <authorList>
            <consortium name="DOE Joint Genome Institute"/>
            <person name="Ahrendt S."/>
            <person name="Looney B.P."/>
            <person name="Miyauchi S."/>
            <person name="Morin E."/>
            <person name="Drula E."/>
            <person name="Courty P.E."/>
            <person name="Chicoki N."/>
            <person name="Fauchery L."/>
            <person name="Kohler A."/>
            <person name="Kuo A."/>
            <person name="Labutti K."/>
            <person name="Pangilinan J."/>
            <person name="Lipzen A."/>
            <person name="Riley R."/>
            <person name="Andreopoulos W."/>
            <person name="He G."/>
            <person name="Johnson J."/>
            <person name="Barry K.W."/>
            <person name="Grigoriev I.V."/>
            <person name="Nagy L."/>
            <person name="Hibbett D."/>
            <person name="Henrissat B."/>
            <person name="Matheny P.B."/>
            <person name="Labbe J."/>
            <person name="Martin F."/>
        </authorList>
    </citation>
    <scope>NUCLEOTIDE SEQUENCE</scope>
    <source>
        <strain evidence="1">HHB10654</strain>
    </source>
</reference>
<keyword evidence="2" id="KW-1185">Reference proteome</keyword>
<dbReference type="Proteomes" id="UP000814140">
    <property type="component" value="Unassembled WGS sequence"/>
</dbReference>
<accession>A0ACB8SMB0</accession>
<reference evidence="1" key="2">
    <citation type="journal article" date="2022" name="New Phytol.">
        <title>Evolutionary transition to the ectomycorrhizal habit in the genomes of a hyperdiverse lineage of mushroom-forming fungi.</title>
        <authorList>
            <person name="Looney B."/>
            <person name="Miyauchi S."/>
            <person name="Morin E."/>
            <person name="Drula E."/>
            <person name="Courty P.E."/>
            <person name="Kohler A."/>
            <person name="Kuo A."/>
            <person name="LaButti K."/>
            <person name="Pangilinan J."/>
            <person name="Lipzen A."/>
            <person name="Riley R."/>
            <person name="Andreopoulos W."/>
            <person name="He G."/>
            <person name="Johnson J."/>
            <person name="Nolan M."/>
            <person name="Tritt A."/>
            <person name="Barry K.W."/>
            <person name="Grigoriev I.V."/>
            <person name="Nagy L.G."/>
            <person name="Hibbett D."/>
            <person name="Henrissat B."/>
            <person name="Matheny P.B."/>
            <person name="Labbe J."/>
            <person name="Martin F.M."/>
        </authorList>
    </citation>
    <scope>NUCLEOTIDE SEQUENCE</scope>
    <source>
        <strain evidence="1">HHB10654</strain>
    </source>
</reference>